<dbReference type="Proteomes" id="UP001626550">
    <property type="component" value="Unassembled WGS sequence"/>
</dbReference>
<evidence type="ECO:0000313" key="3">
    <source>
        <dbReference type="EMBL" id="KAL3320279.1"/>
    </source>
</evidence>
<dbReference type="EMBL" id="JBJKFK010000064">
    <property type="protein sequence ID" value="KAL3320279.1"/>
    <property type="molecule type" value="Genomic_DNA"/>
</dbReference>
<feature type="domain" description="GRIP" evidence="2">
    <location>
        <begin position="104"/>
        <end position="156"/>
    </location>
</feature>
<evidence type="ECO:0000313" key="4">
    <source>
        <dbReference type="Proteomes" id="UP001626550"/>
    </source>
</evidence>
<dbReference type="PROSITE" id="PS50913">
    <property type="entry name" value="GRIP"/>
    <property type="match status" value="1"/>
</dbReference>
<gene>
    <name evidence="3" type="primary">GCC2</name>
    <name evidence="3" type="ORF">Ciccas_001051</name>
</gene>
<dbReference type="SMART" id="SM00755">
    <property type="entry name" value="Grip"/>
    <property type="match status" value="1"/>
</dbReference>
<feature type="region of interest" description="Disordered" evidence="1">
    <location>
        <begin position="1"/>
        <end position="22"/>
    </location>
</feature>
<dbReference type="InterPro" id="IPR032023">
    <property type="entry name" value="GCC2_Rab_bind"/>
</dbReference>
<name>A0ABD2QL62_9PLAT</name>
<proteinExistence type="predicted"/>
<keyword evidence="4" id="KW-1185">Reference proteome</keyword>
<protein>
    <submittedName>
        <fullName evidence="3">GRIP and coiled-coil domain-containing protein 2</fullName>
    </submittedName>
</protein>
<evidence type="ECO:0000256" key="1">
    <source>
        <dbReference type="SAM" id="MobiDB-lite"/>
    </source>
</evidence>
<sequence>MTERESAAEKSRKVSENGEGHQQRLLGELARMSSNELFDRAVKELRKNEYLTSLLADSESMVHYLMEQSQVLKAEIRRLEHNFDRSTQLGEIDLDSALPAEEGNLLKKTRSEYLKNILLKFLTLPRNLIEERRRLVPVMTMLLSLDPEERQKLAEFASTGCAPLENVPSFSWSSYLSISSYWPSST</sequence>
<organism evidence="3 4">
    <name type="scientific">Cichlidogyrus casuarinus</name>
    <dbReference type="NCBI Taxonomy" id="1844966"/>
    <lineage>
        <taxon>Eukaryota</taxon>
        <taxon>Metazoa</taxon>
        <taxon>Spiralia</taxon>
        <taxon>Lophotrochozoa</taxon>
        <taxon>Platyhelminthes</taxon>
        <taxon>Monogenea</taxon>
        <taxon>Monopisthocotylea</taxon>
        <taxon>Dactylogyridea</taxon>
        <taxon>Ancyrocephalidae</taxon>
        <taxon>Cichlidogyrus</taxon>
    </lineage>
</organism>
<dbReference type="AlphaFoldDB" id="A0ABD2QL62"/>
<dbReference type="Pfam" id="PF01465">
    <property type="entry name" value="GRIP"/>
    <property type="match status" value="1"/>
</dbReference>
<accession>A0ABD2QL62</accession>
<comment type="caution">
    <text evidence="3">The sequence shown here is derived from an EMBL/GenBank/DDBJ whole genome shotgun (WGS) entry which is preliminary data.</text>
</comment>
<reference evidence="3 4" key="1">
    <citation type="submission" date="2024-11" db="EMBL/GenBank/DDBJ databases">
        <title>Adaptive evolution of stress response genes in parasites aligns with host niche diversity.</title>
        <authorList>
            <person name="Hahn C."/>
            <person name="Resl P."/>
        </authorList>
    </citation>
    <scope>NUCLEOTIDE SEQUENCE [LARGE SCALE GENOMIC DNA]</scope>
    <source>
        <strain evidence="3">EGGRZ-B1_66</strain>
        <tissue evidence="3">Body</tissue>
    </source>
</reference>
<dbReference type="Pfam" id="PF16704">
    <property type="entry name" value="Rab_bind"/>
    <property type="match status" value="1"/>
</dbReference>
<dbReference type="InterPro" id="IPR000237">
    <property type="entry name" value="GRIP_dom"/>
</dbReference>
<evidence type="ECO:0000259" key="2">
    <source>
        <dbReference type="PROSITE" id="PS50913"/>
    </source>
</evidence>